<evidence type="ECO:0000259" key="8">
    <source>
        <dbReference type="Pfam" id="PF20684"/>
    </source>
</evidence>
<sequence length="323" mass="36173">MRYYITEPGYVISAAILLSLLDIIAVALRFWARTKYREAIKADDWLMLPATIQWAFDLMLPLAFGCIKCSFLLFYRRIFVVNERSGTNYLITCLVVIVALSSAGFFFASLFQCRLDFSALWGSTIEIIENCVDTMHLVLSVCITGFILDLIIITTPVPLVWQLNLSRTKKISIVGVFLLGSVSIVASLLRLINLARLVSQGFSADVDGLLVVTQYLYWGLVESAVGIVAACLPTLQFLIRRHSWEPTLRVTRNMFSFKSRSGYVMENSGQSHEEIEVAPLSNSDTNQKKSNSTTKVSFGGTAYSMGTQEERAQYDIPRRSAQP</sequence>
<comment type="subcellular location">
    <subcellularLocation>
        <location evidence="1">Membrane</location>
        <topology evidence="1">Multi-pass membrane protein</topology>
    </subcellularLocation>
</comment>
<organism evidence="9 10">
    <name type="scientific">Xylaria flabelliformis</name>
    <dbReference type="NCBI Taxonomy" id="2512241"/>
    <lineage>
        <taxon>Eukaryota</taxon>
        <taxon>Fungi</taxon>
        <taxon>Dikarya</taxon>
        <taxon>Ascomycota</taxon>
        <taxon>Pezizomycotina</taxon>
        <taxon>Sordariomycetes</taxon>
        <taxon>Xylariomycetidae</taxon>
        <taxon>Xylariales</taxon>
        <taxon>Xylariaceae</taxon>
        <taxon>Xylaria</taxon>
    </lineage>
</organism>
<feature type="compositionally biased region" description="Polar residues" evidence="6">
    <location>
        <begin position="280"/>
        <end position="296"/>
    </location>
</feature>
<dbReference type="GO" id="GO:0016020">
    <property type="term" value="C:membrane"/>
    <property type="evidence" value="ECO:0007669"/>
    <property type="project" value="UniProtKB-SubCell"/>
</dbReference>
<feature type="transmembrane region" description="Helical" evidence="7">
    <location>
        <begin position="173"/>
        <end position="195"/>
    </location>
</feature>
<evidence type="ECO:0000313" key="10">
    <source>
        <dbReference type="Proteomes" id="UP000319160"/>
    </source>
</evidence>
<comment type="caution">
    <text evidence="9">The sequence shown here is derived from an EMBL/GenBank/DDBJ whole genome shotgun (WGS) entry which is preliminary data.</text>
</comment>
<evidence type="ECO:0000256" key="4">
    <source>
        <dbReference type="ARBA" id="ARBA00023136"/>
    </source>
</evidence>
<feature type="transmembrane region" description="Helical" evidence="7">
    <location>
        <begin position="52"/>
        <end position="75"/>
    </location>
</feature>
<keyword evidence="4 7" id="KW-0472">Membrane</keyword>
<evidence type="ECO:0000256" key="7">
    <source>
        <dbReference type="SAM" id="Phobius"/>
    </source>
</evidence>
<feature type="transmembrane region" description="Helical" evidence="7">
    <location>
        <begin position="215"/>
        <end position="239"/>
    </location>
</feature>
<keyword evidence="2 7" id="KW-0812">Transmembrane</keyword>
<dbReference type="InterPro" id="IPR049326">
    <property type="entry name" value="Rhodopsin_dom_fungi"/>
</dbReference>
<evidence type="ECO:0000256" key="3">
    <source>
        <dbReference type="ARBA" id="ARBA00022989"/>
    </source>
</evidence>
<reference evidence="10" key="1">
    <citation type="submission" date="2019-06" db="EMBL/GenBank/DDBJ databases">
        <title>Draft genome sequence of the griseofulvin-producing fungus Xylaria cubensis strain G536.</title>
        <authorList>
            <person name="Mead M.E."/>
            <person name="Raja H.A."/>
            <person name="Steenwyk J.L."/>
            <person name="Knowles S.L."/>
            <person name="Oberlies N.H."/>
            <person name="Rokas A."/>
        </authorList>
    </citation>
    <scope>NUCLEOTIDE SEQUENCE [LARGE SCALE GENOMIC DNA]</scope>
    <source>
        <strain evidence="10">G536</strain>
    </source>
</reference>
<dbReference type="PANTHER" id="PTHR33048:SF157">
    <property type="entry name" value="INTEGRAL MEMBRANE PROTEIN"/>
    <property type="match status" value="1"/>
</dbReference>
<feature type="transmembrane region" description="Helical" evidence="7">
    <location>
        <begin position="87"/>
        <end position="111"/>
    </location>
</feature>
<protein>
    <recommendedName>
        <fullName evidence="8">Rhodopsin domain-containing protein</fullName>
    </recommendedName>
</protein>
<comment type="similarity">
    <text evidence="5">Belongs to the SAT4 family.</text>
</comment>
<evidence type="ECO:0000313" key="9">
    <source>
        <dbReference type="EMBL" id="TRX92581.1"/>
    </source>
</evidence>
<evidence type="ECO:0000256" key="2">
    <source>
        <dbReference type="ARBA" id="ARBA00022692"/>
    </source>
</evidence>
<dbReference type="Proteomes" id="UP000319160">
    <property type="component" value="Unassembled WGS sequence"/>
</dbReference>
<gene>
    <name evidence="9" type="ORF">FHL15_006508</name>
</gene>
<evidence type="ECO:0000256" key="5">
    <source>
        <dbReference type="ARBA" id="ARBA00038359"/>
    </source>
</evidence>
<feature type="domain" description="Rhodopsin" evidence="8">
    <location>
        <begin position="56"/>
        <end position="241"/>
    </location>
</feature>
<accession>A0A553HXA6</accession>
<dbReference type="OrthoDB" id="5393606at2759"/>
<feature type="compositionally biased region" description="Basic and acidic residues" evidence="6">
    <location>
        <begin position="308"/>
        <end position="323"/>
    </location>
</feature>
<dbReference type="AlphaFoldDB" id="A0A553HXA6"/>
<proteinExistence type="inferred from homology"/>
<keyword evidence="10" id="KW-1185">Reference proteome</keyword>
<dbReference type="STRING" id="2512241.A0A553HXA6"/>
<name>A0A553HXA6_9PEZI</name>
<dbReference type="Pfam" id="PF20684">
    <property type="entry name" value="Fung_rhodopsin"/>
    <property type="match status" value="1"/>
</dbReference>
<feature type="region of interest" description="Disordered" evidence="6">
    <location>
        <begin position="279"/>
        <end position="323"/>
    </location>
</feature>
<feature type="transmembrane region" description="Helical" evidence="7">
    <location>
        <begin position="12"/>
        <end position="32"/>
    </location>
</feature>
<evidence type="ECO:0000256" key="1">
    <source>
        <dbReference type="ARBA" id="ARBA00004141"/>
    </source>
</evidence>
<evidence type="ECO:0000256" key="6">
    <source>
        <dbReference type="SAM" id="MobiDB-lite"/>
    </source>
</evidence>
<dbReference type="InterPro" id="IPR052337">
    <property type="entry name" value="SAT4-like"/>
</dbReference>
<dbReference type="EMBL" id="VFLP01000035">
    <property type="protein sequence ID" value="TRX92581.1"/>
    <property type="molecule type" value="Genomic_DNA"/>
</dbReference>
<dbReference type="PANTHER" id="PTHR33048">
    <property type="entry name" value="PTH11-LIKE INTEGRAL MEMBRANE PROTEIN (AFU_ORTHOLOGUE AFUA_5G11245)"/>
    <property type="match status" value="1"/>
</dbReference>
<keyword evidence="3 7" id="KW-1133">Transmembrane helix</keyword>
<feature type="transmembrane region" description="Helical" evidence="7">
    <location>
        <begin position="137"/>
        <end position="161"/>
    </location>
</feature>